<accession>A0A9P6QRM0</accession>
<evidence type="ECO:0000313" key="2">
    <source>
        <dbReference type="EMBL" id="KAG0289050.1"/>
    </source>
</evidence>
<gene>
    <name evidence="2" type="ORF">BGZ97_006594</name>
</gene>
<organism evidence="2 3">
    <name type="scientific">Linnemannia gamsii</name>
    <dbReference type="NCBI Taxonomy" id="64522"/>
    <lineage>
        <taxon>Eukaryota</taxon>
        <taxon>Fungi</taxon>
        <taxon>Fungi incertae sedis</taxon>
        <taxon>Mucoromycota</taxon>
        <taxon>Mortierellomycotina</taxon>
        <taxon>Mortierellomycetes</taxon>
        <taxon>Mortierellales</taxon>
        <taxon>Mortierellaceae</taxon>
        <taxon>Linnemannia</taxon>
    </lineage>
</organism>
<comment type="caution">
    <text evidence="2">The sequence shown here is derived from an EMBL/GenBank/DDBJ whole genome shotgun (WGS) entry which is preliminary data.</text>
</comment>
<keyword evidence="3" id="KW-1185">Reference proteome</keyword>
<dbReference type="OrthoDB" id="10021044at2759"/>
<feature type="chain" id="PRO_5040215317" evidence="1">
    <location>
        <begin position="25"/>
        <end position="742"/>
    </location>
</feature>
<sequence length="742" mass="82040">MKTTLAIAATLGSALLVAIPTVAPLPPPQVPLIAPVLPVQSVLATNLLQGDDVHAVLRDIALRLNQGIPDGWAHLTHPPVTGGSSGIEMVKADDLRLVMQNWGLHSSILDQAYDHVDTHIRLAVSEAVYLPQGFSYNWSYCQGGGDHGTCLSTLVVVIKVSNVTGDGSWKAEVGHVYIYSTAKPVQEYGPLKGRNTFGGIFKCNSYWHPKYLTIQELEVIKTVMSTFQAVWALNHLPEPRTSDLSVMANPDFPHCPPFECPHRPSQFYFLLQLFHGNSVENSDVYRVHREMGLLAAIQNMALSNRRVFHNMQPTVGEEGVVPLLEDKLGDCYQKERIGESLGDWWRRVHVAGREDIVSLECGSVHQRTVSVEPPRMECVSSADVTADTTYIWAMIAPRNGLFDVLFIEGELSVAFEDCHTRNGGGQDYAVSVQTMRIPLDVHESGSLVRWAYADPYNGSFRSLQNLAEWETYPSYVSKVLLDCLRFASASSYLGFPVDKNTPGLLQPNHALDGADTTSASIAAAVATPSPAFESLLESIRRFAEMWGKVIEEVGSKVNTDVQRRVCLGFDALDYQANSNVFKGVPVRNMPFLVEYVADREGLPRQEDVKRLMSGVKHSTNITWVAESMTFTNPASEQSYFFFAKYGGDGSTDRVDVVYSSVKSQFVLAPDMLVLHRQSSSFWGLFGSDETYIEYVPHTLTLNDTLVLEMFWEMIAFRQIAASLGAGPLPNPDLTGLCNRTIP</sequence>
<reference evidence="2" key="1">
    <citation type="journal article" date="2020" name="Fungal Divers.">
        <title>Resolving the Mortierellaceae phylogeny through synthesis of multi-gene phylogenetics and phylogenomics.</title>
        <authorList>
            <person name="Vandepol N."/>
            <person name="Liber J."/>
            <person name="Desiro A."/>
            <person name="Na H."/>
            <person name="Kennedy M."/>
            <person name="Barry K."/>
            <person name="Grigoriev I.V."/>
            <person name="Miller A.N."/>
            <person name="O'Donnell K."/>
            <person name="Stajich J.E."/>
            <person name="Bonito G."/>
        </authorList>
    </citation>
    <scope>NUCLEOTIDE SEQUENCE</scope>
    <source>
        <strain evidence="2">NVP60</strain>
    </source>
</reference>
<feature type="signal peptide" evidence="1">
    <location>
        <begin position="1"/>
        <end position="24"/>
    </location>
</feature>
<dbReference type="EMBL" id="JAAAIN010002922">
    <property type="protein sequence ID" value="KAG0289050.1"/>
    <property type="molecule type" value="Genomic_DNA"/>
</dbReference>
<evidence type="ECO:0000313" key="3">
    <source>
        <dbReference type="Proteomes" id="UP000823405"/>
    </source>
</evidence>
<evidence type="ECO:0000256" key="1">
    <source>
        <dbReference type="SAM" id="SignalP"/>
    </source>
</evidence>
<proteinExistence type="predicted"/>
<dbReference type="Proteomes" id="UP000823405">
    <property type="component" value="Unassembled WGS sequence"/>
</dbReference>
<keyword evidence="1" id="KW-0732">Signal</keyword>
<name>A0A9P6QRM0_9FUNG</name>
<protein>
    <submittedName>
        <fullName evidence="2">Uncharacterized protein</fullName>
    </submittedName>
</protein>
<dbReference type="AlphaFoldDB" id="A0A9P6QRM0"/>